<evidence type="ECO:0000313" key="2">
    <source>
        <dbReference type="Proteomes" id="UP000309130"/>
    </source>
</evidence>
<evidence type="ECO:0000313" key="1">
    <source>
        <dbReference type="EMBL" id="QBQ72311.1"/>
    </source>
</evidence>
<gene>
    <name evidence="1" type="ORF">CPT_MTx_005</name>
</gene>
<keyword evidence="2" id="KW-1185">Reference proteome</keyword>
<proteinExistence type="predicted"/>
<dbReference type="Proteomes" id="UP000309130">
    <property type="component" value="Segment"/>
</dbReference>
<organism evidence="1 2">
    <name type="scientific">Serratia phage MTx</name>
    <dbReference type="NCBI Taxonomy" id="2557553"/>
    <lineage>
        <taxon>Viruses</taxon>
        <taxon>Duplodnaviria</taxon>
        <taxon>Heunggongvirae</taxon>
        <taxon>Uroviricota</taxon>
        <taxon>Caudoviricetes</taxon>
        <taxon>Lindbergviridae</taxon>
        <taxon>Myosmarvirus</taxon>
        <taxon>Myosmarvirus MTx</taxon>
    </lineage>
</organism>
<reference evidence="2" key="1">
    <citation type="submission" date="2019-03" db="EMBL/GenBank/DDBJ databases">
        <title>Complete Genome Sequence of Serratia marcescens Myophage MTx.</title>
        <authorList>
            <person name="Graham K."/>
            <person name="Freeman M."/>
            <person name="Newkirk H."/>
            <person name="Liu M."/>
            <person name="Ramsey J."/>
            <person name="Cahill J."/>
        </authorList>
    </citation>
    <scope>NUCLEOTIDE SEQUENCE [LARGE SCALE GENOMIC DNA]</scope>
</reference>
<sequence length="104" mass="11752">MQFSNPKTAFAYTAADTFPNGDVNKESLSNFVRRFFGSSDFTYFSFEDFKSAPNPGDADFVLSYAYVESAGTEREERCDADVYVFRAKGLIIVMWENGESDYLA</sequence>
<name>A0A482MFV6_9CAUD</name>
<protein>
    <submittedName>
        <fullName evidence="1">Uncharacterized protein</fullName>
    </submittedName>
</protein>
<dbReference type="EMBL" id="MK618717">
    <property type="protein sequence ID" value="QBQ72311.1"/>
    <property type="molecule type" value="Genomic_DNA"/>
</dbReference>
<accession>A0A482MFV6</accession>